<dbReference type="Gene3D" id="1.10.10.10">
    <property type="entry name" value="Winged helix-like DNA-binding domain superfamily/Winged helix DNA-binding domain"/>
    <property type="match status" value="1"/>
</dbReference>
<dbReference type="GO" id="GO:0003677">
    <property type="term" value="F:DNA binding"/>
    <property type="evidence" value="ECO:0007669"/>
    <property type="project" value="UniProtKB-KW"/>
</dbReference>
<dbReference type="SMART" id="SM00345">
    <property type="entry name" value="HTH_GNTR"/>
    <property type="match status" value="1"/>
</dbReference>
<name>A0A852ZW39_9ACTN</name>
<feature type="region of interest" description="Disordered" evidence="4">
    <location>
        <begin position="237"/>
        <end position="257"/>
    </location>
</feature>
<dbReference type="PROSITE" id="PS50949">
    <property type="entry name" value="HTH_GNTR"/>
    <property type="match status" value="1"/>
</dbReference>
<proteinExistence type="predicted"/>
<dbReference type="Gene3D" id="1.20.120.530">
    <property type="entry name" value="GntR ligand-binding domain-like"/>
    <property type="match status" value="1"/>
</dbReference>
<keyword evidence="3" id="KW-0804">Transcription</keyword>
<dbReference type="Pfam" id="PF00392">
    <property type="entry name" value="GntR"/>
    <property type="match status" value="1"/>
</dbReference>
<evidence type="ECO:0000313" key="6">
    <source>
        <dbReference type="EMBL" id="NYI05470.1"/>
    </source>
</evidence>
<dbReference type="InterPro" id="IPR008920">
    <property type="entry name" value="TF_FadR/GntR_C"/>
</dbReference>
<dbReference type="InterPro" id="IPR000524">
    <property type="entry name" value="Tscrpt_reg_HTH_GntR"/>
</dbReference>
<dbReference type="InterPro" id="IPR036388">
    <property type="entry name" value="WH-like_DNA-bd_sf"/>
</dbReference>
<keyword evidence="7" id="KW-1185">Reference proteome</keyword>
<dbReference type="EMBL" id="JACBZD010000001">
    <property type="protein sequence ID" value="NYI05470.1"/>
    <property type="molecule type" value="Genomic_DNA"/>
</dbReference>
<evidence type="ECO:0000313" key="7">
    <source>
        <dbReference type="Proteomes" id="UP000567795"/>
    </source>
</evidence>
<dbReference type="PANTHER" id="PTHR43537:SF5">
    <property type="entry name" value="UXU OPERON TRANSCRIPTIONAL REGULATOR"/>
    <property type="match status" value="1"/>
</dbReference>
<evidence type="ECO:0000256" key="3">
    <source>
        <dbReference type="ARBA" id="ARBA00023163"/>
    </source>
</evidence>
<protein>
    <submittedName>
        <fullName evidence="6">DNA-binding FadR family transcriptional regulator</fullName>
    </submittedName>
</protein>
<dbReference type="SUPFAM" id="SSF46785">
    <property type="entry name" value="Winged helix' DNA-binding domain"/>
    <property type="match status" value="1"/>
</dbReference>
<dbReference type="InterPro" id="IPR036390">
    <property type="entry name" value="WH_DNA-bd_sf"/>
</dbReference>
<keyword evidence="1" id="KW-0805">Transcription regulation</keyword>
<accession>A0A852ZW39</accession>
<dbReference type="SMART" id="SM00895">
    <property type="entry name" value="FCD"/>
    <property type="match status" value="1"/>
</dbReference>
<evidence type="ECO:0000256" key="2">
    <source>
        <dbReference type="ARBA" id="ARBA00023125"/>
    </source>
</evidence>
<dbReference type="RefSeq" id="WP_179814202.1">
    <property type="nucleotide sequence ID" value="NZ_JACBZD010000001.1"/>
</dbReference>
<organism evidence="6 7">
    <name type="scientific">Allostreptomyces psammosilenae</name>
    <dbReference type="NCBI Taxonomy" id="1892865"/>
    <lineage>
        <taxon>Bacteria</taxon>
        <taxon>Bacillati</taxon>
        <taxon>Actinomycetota</taxon>
        <taxon>Actinomycetes</taxon>
        <taxon>Kitasatosporales</taxon>
        <taxon>Streptomycetaceae</taxon>
        <taxon>Allostreptomyces</taxon>
    </lineage>
</organism>
<gene>
    <name evidence="6" type="ORF">FHU37_002413</name>
</gene>
<dbReference type="AlphaFoldDB" id="A0A852ZW39"/>
<evidence type="ECO:0000256" key="1">
    <source>
        <dbReference type="ARBA" id="ARBA00023015"/>
    </source>
</evidence>
<dbReference type="PANTHER" id="PTHR43537">
    <property type="entry name" value="TRANSCRIPTIONAL REGULATOR, GNTR FAMILY"/>
    <property type="match status" value="1"/>
</dbReference>
<dbReference type="CDD" id="cd07377">
    <property type="entry name" value="WHTH_GntR"/>
    <property type="match status" value="1"/>
</dbReference>
<keyword evidence="2 6" id="KW-0238">DNA-binding</keyword>
<dbReference type="SUPFAM" id="SSF48008">
    <property type="entry name" value="GntR ligand-binding domain-like"/>
    <property type="match status" value="1"/>
</dbReference>
<comment type="caution">
    <text evidence="6">The sequence shown here is derived from an EMBL/GenBank/DDBJ whole genome shotgun (WGS) entry which is preliminary data.</text>
</comment>
<dbReference type="Proteomes" id="UP000567795">
    <property type="component" value="Unassembled WGS sequence"/>
</dbReference>
<evidence type="ECO:0000256" key="4">
    <source>
        <dbReference type="SAM" id="MobiDB-lite"/>
    </source>
</evidence>
<reference evidence="6 7" key="1">
    <citation type="submission" date="2020-07" db="EMBL/GenBank/DDBJ databases">
        <title>Sequencing the genomes of 1000 actinobacteria strains.</title>
        <authorList>
            <person name="Klenk H.-P."/>
        </authorList>
    </citation>
    <scope>NUCLEOTIDE SEQUENCE [LARGE SCALE GENOMIC DNA]</scope>
    <source>
        <strain evidence="6 7">DSM 42178</strain>
    </source>
</reference>
<feature type="domain" description="HTH gntR-type" evidence="5">
    <location>
        <begin position="10"/>
        <end position="78"/>
    </location>
</feature>
<dbReference type="Pfam" id="PF07729">
    <property type="entry name" value="FCD"/>
    <property type="match status" value="1"/>
</dbReference>
<sequence>MAALQAASRRSLVDMAIDQLREQLAAGTWRIGDRLPTEHELATALQVGRNTVREAVRVLVHAGMLETRQGEGTFVTSLTDPSAFVRSVAGAGVRNVLEIRFALEAEAARLAARRRTPDDIARMRAALDRANAVRPHADRERHGPVPTDVEAEFVERDVDFHTAVVEAAHNPTLTELYRFFRPRVVEAIRDALGDRRMPDVTAEQHDELLHAIDRGDEEAAGRAVRRMLCEPLRAAAALSEDSLGGAPQPDGDLARNG</sequence>
<dbReference type="PRINTS" id="PR00035">
    <property type="entry name" value="HTHGNTR"/>
</dbReference>
<dbReference type="InterPro" id="IPR011711">
    <property type="entry name" value="GntR_C"/>
</dbReference>
<evidence type="ECO:0000259" key="5">
    <source>
        <dbReference type="PROSITE" id="PS50949"/>
    </source>
</evidence>
<dbReference type="GO" id="GO:0003700">
    <property type="term" value="F:DNA-binding transcription factor activity"/>
    <property type="evidence" value="ECO:0007669"/>
    <property type="project" value="InterPro"/>
</dbReference>